<dbReference type="PANTHER" id="PTHR43669">
    <property type="entry name" value="5-KETO-D-GLUCONATE 5-REDUCTASE"/>
    <property type="match status" value="1"/>
</dbReference>
<proteinExistence type="inferred from homology"/>
<dbReference type="SMART" id="SM00822">
    <property type="entry name" value="PKS_KR"/>
    <property type="match status" value="1"/>
</dbReference>
<gene>
    <name evidence="5" type="ORF">M3N55_03010</name>
</gene>
<dbReference type="PRINTS" id="PR00081">
    <property type="entry name" value="GDHRDH"/>
</dbReference>
<evidence type="ECO:0000256" key="1">
    <source>
        <dbReference type="ARBA" id="ARBA00006484"/>
    </source>
</evidence>
<dbReference type="InterPro" id="IPR002347">
    <property type="entry name" value="SDR_fam"/>
</dbReference>
<dbReference type="InterPro" id="IPR020904">
    <property type="entry name" value="Sc_DH/Rdtase_CS"/>
</dbReference>
<dbReference type="PROSITE" id="PS00061">
    <property type="entry name" value="ADH_SHORT"/>
    <property type="match status" value="1"/>
</dbReference>
<dbReference type="Proteomes" id="UP001202550">
    <property type="component" value="Unassembled WGS sequence"/>
</dbReference>
<dbReference type="RefSeq" id="WP_249056241.1">
    <property type="nucleotide sequence ID" value="NZ_JALZWP010000002.1"/>
</dbReference>
<dbReference type="Pfam" id="PF00106">
    <property type="entry name" value="adh_short"/>
    <property type="match status" value="1"/>
</dbReference>
<dbReference type="InterPro" id="IPR057326">
    <property type="entry name" value="KR_dom"/>
</dbReference>
<dbReference type="PRINTS" id="PR00080">
    <property type="entry name" value="SDRFAMILY"/>
</dbReference>
<protein>
    <submittedName>
        <fullName evidence="5">SDR family oxidoreductase</fullName>
    </submittedName>
</protein>
<evidence type="ECO:0000259" key="4">
    <source>
        <dbReference type="SMART" id="SM00822"/>
    </source>
</evidence>
<dbReference type="EMBL" id="JALZWP010000002">
    <property type="protein sequence ID" value="MCL1627689.1"/>
    <property type="molecule type" value="Genomic_DNA"/>
</dbReference>
<dbReference type="Gene3D" id="3.40.50.720">
    <property type="entry name" value="NAD(P)-binding Rossmann-like Domain"/>
    <property type="match status" value="1"/>
</dbReference>
<evidence type="ECO:0000256" key="2">
    <source>
        <dbReference type="ARBA" id="ARBA00023002"/>
    </source>
</evidence>
<evidence type="ECO:0000313" key="6">
    <source>
        <dbReference type="Proteomes" id="UP001202550"/>
    </source>
</evidence>
<reference evidence="5 6" key="1">
    <citation type="submission" date="2022-05" db="EMBL/GenBank/DDBJ databases">
        <title>Seasonal and diel survey of microbial diversity of the Tyrrhenian coast.</title>
        <authorList>
            <person name="Gattoni G."/>
            <person name="Corral P."/>
        </authorList>
    </citation>
    <scope>NUCLEOTIDE SEQUENCE [LARGE SCALE GENOMIC DNA]</scope>
    <source>
        <strain evidence="5 6">V10</strain>
    </source>
</reference>
<feature type="domain" description="Ketoreductase" evidence="4">
    <location>
        <begin position="5"/>
        <end position="145"/>
    </location>
</feature>
<accession>A0ABT0LYJ6</accession>
<keyword evidence="2" id="KW-0560">Oxidoreductase</keyword>
<dbReference type="PANTHER" id="PTHR43669:SF12">
    <property type="entry name" value="BLR5618 PROTEIN"/>
    <property type="match status" value="1"/>
</dbReference>
<evidence type="ECO:0000256" key="3">
    <source>
        <dbReference type="RuleBase" id="RU000363"/>
    </source>
</evidence>
<organism evidence="5 6">
    <name type="scientific">Roseinatronobacter domitianus</name>
    <dbReference type="NCBI Taxonomy" id="2940293"/>
    <lineage>
        <taxon>Bacteria</taxon>
        <taxon>Pseudomonadati</taxon>
        <taxon>Pseudomonadota</taxon>
        <taxon>Alphaproteobacteria</taxon>
        <taxon>Rhodobacterales</taxon>
        <taxon>Paracoccaceae</taxon>
        <taxon>Roseinatronobacter</taxon>
    </lineage>
</organism>
<dbReference type="InterPro" id="IPR036291">
    <property type="entry name" value="NAD(P)-bd_dom_sf"/>
</dbReference>
<comment type="caution">
    <text evidence="5">The sequence shown here is derived from an EMBL/GenBank/DDBJ whole genome shotgun (WGS) entry which is preliminary data.</text>
</comment>
<comment type="similarity">
    <text evidence="1 3">Belongs to the short-chain dehydrogenases/reductases (SDR) family.</text>
</comment>
<sequence length="248" mass="26019">MTDSKIVLITGASQGIGRACALAFAKAGHNVVLVARSADKLATLAETAPGQMLAHPCDVSDPDAVDALFVAISKRFGRLDVAFNNAGLGLPATEIADISWQDWRRVASVNLDGAFLIARGAYAMMRAQDPKGGRIINNGSISAHVPRVGSVPYTTTKHAITGLTRTLSLDGRKHNIACGQIDIGNAASEMTDAFTKGVPQADGSLRAEPVMDVQHVADAVLHMASLPLDANVQFMTIMATAMPYIGRG</sequence>
<keyword evidence="6" id="KW-1185">Reference proteome</keyword>
<evidence type="ECO:0000313" key="5">
    <source>
        <dbReference type="EMBL" id="MCL1627689.1"/>
    </source>
</evidence>
<name>A0ABT0LYJ6_9RHOB</name>
<dbReference type="CDD" id="cd05233">
    <property type="entry name" value="SDR_c"/>
    <property type="match status" value="1"/>
</dbReference>
<dbReference type="SUPFAM" id="SSF51735">
    <property type="entry name" value="NAD(P)-binding Rossmann-fold domains"/>
    <property type="match status" value="1"/>
</dbReference>